<evidence type="ECO:0000256" key="6">
    <source>
        <dbReference type="SAM" id="MobiDB-lite"/>
    </source>
</evidence>
<feature type="transmembrane region" description="Helical" evidence="7">
    <location>
        <begin position="85"/>
        <end position="104"/>
    </location>
</feature>
<evidence type="ECO:0000256" key="4">
    <source>
        <dbReference type="ARBA" id="ARBA00022989"/>
    </source>
</evidence>
<dbReference type="EMBL" id="JBEZUR010000002">
    <property type="protein sequence ID" value="MEU3552936.1"/>
    <property type="molecule type" value="Genomic_DNA"/>
</dbReference>
<keyword evidence="4 7" id="KW-1133">Transmembrane helix</keyword>
<comment type="similarity">
    <text evidence="2">Belongs to the TMEM86 family.</text>
</comment>
<dbReference type="InterPro" id="IPR012506">
    <property type="entry name" value="TMEM86B-like"/>
</dbReference>
<accession>A0ABV2YBN6</accession>
<feature type="transmembrane region" description="Helical" evidence="7">
    <location>
        <begin position="194"/>
        <end position="214"/>
    </location>
</feature>
<reference evidence="8 9" key="1">
    <citation type="submission" date="2024-06" db="EMBL/GenBank/DDBJ databases">
        <title>The Natural Products Discovery Center: Release of the First 8490 Sequenced Strains for Exploring Actinobacteria Biosynthetic Diversity.</title>
        <authorList>
            <person name="Kalkreuter E."/>
            <person name="Kautsar S.A."/>
            <person name="Yang D."/>
            <person name="Bader C.D."/>
            <person name="Teijaro C.N."/>
            <person name="Fluegel L."/>
            <person name="Davis C.M."/>
            <person name="Simpson J.R."/>
            <person name="Lauterbach L."/>
            <person name="Steele A.D."/>
            <person name="Gui C."/>
            <person name="Meng S."/>
            <person name="Li G."/>
            <person name="Viehrig K."/>
            <person name="Ye F."/>
            <person name="Su P."/>
            <person name="Kiefer A.F."/>
            <person name="Nichols A."/>
            <person name="Cepeda A.J."/>
            <person name="Yan W."/>
            <person name="Fan B."/>
            <person name="Jiang Y."/>
            <person name="Adhikari A."/>
            <person name="Zheng C.-J."/>
            <person name="Schuster L."/>
            <person name="Cowan T.M."/>
            <person name="Smanski M.J."/>
            <person name="Chevrette M.G."/>
            <person name="De Carvalho L.P.S."/>
            <person name="Shen B."/>
        </authorList>
    </citation>
    <scope>NUCLEOTIDE SEQUENCE [LARGE SCALE GENOMIC DNA]</scope>
    <source>
        <strain evidence="8 9">NPDC038104</strain>
    </source>
</reference>
<feature type="compositionally biased region" description="Low complexity" evidence="6">
    <location>
        <begin position="228"/>
        <end position="238"/>
    </location>
</feature>
<proteinExistence type="inferred from homology"/>
<evidence type="ECO:0000256" key="2">
    <source>
        <dbReference type="ARBA" id="ARBA00007375"/>
    </source>
</evidence>
<evidence type="ECO:0000256" key="7">
    <source>
        <dbReference type="SAM" id="Phobius"/>
    </source>
</evidence>
<feature type="transmembrane region" description="Helical" evidence="7">
    <location>
        <begin position="20"/>
        <end position="40"/>
    </location>
</feature>
<dbReference type="Pfam" id="PF07947">
    <property type="entry name" value="YhhN"/>
    <property type="match status" value="1"/>
</dbReference>
<protein>
    <submittedName>
        <fullName evidence="8">Lysoplasmalogenase</fullName>
    </submittedName>
</protein>
<evidence type="ECO:0000313" key="9">
    <source>
        <dbReference type="Proteomes" id="UP001550850"/>
    </source>
</evidence>
<name>A0ABV2YBN6_9ACTN</name>
<dbReference type="RefSeq" id="WP_245967536.1">
    <property type="nucleotide sequence ID" value="NZ_BEVZ01000003.1"/>
</dbReference>
<dbReference type="PANTHER" id="PTHR31885">
    <property type="entry name" value="GH04784P"/>
    <property type="match status" value="1"/>
</dbReference>
<gene>
    <name evidence="8" type="ORF">AB0E65_01655</name>
</gene>
<sequence length="251" mass="25017">MSAATGTGGPAPWLRKALPAAFLLASAVNLVTVSTGHGTVETVSKALLMPLLAATAALFGAPRILLVALAFGWGGDVMLSLGGDAFLVGMGSFALGHVVYMVLFRRHGADRGRPESVGTAVAYAAGLAALMVLLLPGLPADLRIPVAGYSCLLTAMAWSAGRAGRLAAAGGALFLLSDSLIAAEMAGWGPLPVHGLWVMATYLAAQALLAAGVCRPTPQRAPREPAEPRAAAVTAGGDAAVTASGSAAATP</sequence>
<keyword evidence="3 7" id="KW-0812">Transmembrane</keyword>
<feature type="transmembrane region" description="Helical" evidence="7">
    <location>
        <begin position="47"/>
        <end position="73"/>
    </location>
</feature>
<dbReference type="PANTHER" id="PTHR31885:SF6">
    <property type="entry name" value="GH04784P"/>
    <property type="match status" value="1"/>
</dbReference>
<organism evidence="8 9">
    <name type="scientific">Streptomyces fragilis</name>
    <dbReference type="NCBI Taxonomy" id="67301"/>
    <lineage>
        <taxon>Bacteria</taxon>
        <taxon>Bacillati</taxon>
        <taxon>Actinomycetota</taxon>
        <taxon>Actinomycetes</taxon>
        <taxon>Kitasatosporales</taxon>
        <taxon>Streptomycetaceae</taxon>
        <taxon>Streptomyces</taxon>
    </lineage>
</organism>
<dbReference type="Proteomes" id="UP001550850">
    <property type="component" value="Unassembled WGS sequence"/>
</dbReference>
<evidence type="ECO:0000256" key="5">
    <source>
        <dbReference type="ARBA" id="ARBA00023136"/>
    </source>
</evidence>
<feature type="transmembrane region" description="Helical" evidence="7">
    <location>
        <begin position="116"/>
        <end position="136"/>
    </location>
</feature>
<comment type="subcellular location">
    <subcellularLocation>
        <location evidence="1">Membrane</location>
        <topology evidence="1">Multi-pass membrane protein</topology>
    </subcellularLocation>
</comment>
<evidence type="ECO:0000256" key="1">
    <source>
        <dbReference type="ARBA" id="ARBA00004141"/>
    </source>
</evidence>
<keyword evidence="5 7" id="KW-0472">Membrane</keyword>
<keyword evidence="9" id="KW-1185">Reference proteome</keyword>
<evidence type="ECO:0000256" key="3">
    <source>
        <dbReference type="ARBA" id="ARBA00022692"/>
    </source>
</evidence>
<feature type="region of interest" description="Disordered" evidence="6">
    <location>
        <begin position="217"/>
        <end position="238"/>
    </location>
</feature>
<evidence type="ECO:0000313" key="8">
    <source>
        <dbReference type="EMBL" id="MEU3552936.1"/>
    </source>
</evidence>
<comment type="caution">
    <text evidence="8">The sequence shown here is derived from an EMBL/GenBank/DDBJ whole genome shotgun (WGS) entry which is preliminary data.</text>
</comment>